<dbReference type="InterPro" id="IPR023827">
    <property type="entry name" value="Peptidase_S8_Asp-AS"/>
</dbReference>
<dbReference type="PROSITE" id="PS00136">
    <property type="entry name" value="SUBTILASE_ASP"/>
    <property type="match status" value="1"/>
</dbReference>
<accession>A0A9P4ITM0</accession>
<comment type="caution">
    <text evidence="7">The sequence shown here is derived from an EMBL/GenBank/DDBJ whole genome shotgun (WGS) entry which is preliminary data.</text>
</comment>
<keyword evidence="2" id="KW-0645">Protease</keyword>
<dbReference type="GO" id="GO:0004252">
    <property type="term" value="F:serine-type endopeptidase activity"/>
    <property type="evidence" value="ECO:0007669"/>
    <property type="project" value="InterPro"/>
</dbReference>
<dbReference type="InterPro" id="IPR000209">
    <property type="entry name" value="Peptidase_S8/S53_dom"/>
</dbReference>
<dbReference type="PROSITE" id="PS51892">
    <property type="entry name" value="SUBTILASE"/>
    <property type="match status" value="1"/>
</dbReference>
<keyword evidence="8" id="KW-1185">Reference proteome</keyword>
<protein>
    <submittedName>
        <fullName evidence="7">Subtilisin-like protein</fullName>
    </submittedName>
</protein>
<dbReference type="PANTHER" id="PTHR43806:SF58">
    <property type="entry name" value="ALKALINE PROTEASE 1-RELATED"/>
    <property type="match status" value="1"/>
</dbReference>
<evidence type="ECO:0000313" key="8">
    <source>
        <dbReference type="Proteomes" id="UP000799439"/>
    </source>
</evidence>
<evidence type="ECO:0000256" key="1">
    <source>
        <dbReference type="ARBA" id="ARBA00011073"/>
    </source>
</evidence>
<proteinExistence type="inferred from homology"/>
<dbReference type="InterPro" id="IPR036852">
    <property type="entry name" value="Peptidase_S8/S53_dom_sf"/>
</dbReference>
<evidence type="ECO:0000256" key="5">
    <source>
        <dbReference type="PROSITE-ProRule" id="PRU01240"/>
    </source>
</evidence>
<dbReference type="PANTHER" id="PTHR43806">
    <property type="entry name" value="PEPTIDASE S8"/>
    <property type="match status" value="1"/>
</dbReference>
<dbReference type="Pfam" id="PF00082">
    <property type="entry name" value="Peptidase_S8"/>
    <property type="match status" value="1"/>
</dbReference>
<dbReference type="Proteomes" id="UP000799439">
    <property type="component" value="Unassembled WGS sequence"/>
</dbReference>
<dbReference type="AlphaFoldDB" id="A0A9P4ITM0"/>
<keyword evidence="4" id="KW-0720">Serine protease</keyword>
<feature type="domain" description="Peptidase S8/S53" evidence="6">
    <location>
        <begin position="50"/>
        <end position="264"/>
    </location>
</feature>
<evidence type="ECO:0000313" key="7">
    <source>
        <dbReference type="EMBL" id="KAF2147602.1"/>
    </source>
</evidence>
<evidence type="ECO:0000259" key="6">
    <source>
        <dbReference type="Pfam" id="PF00082"/>
    </source>
</evidence>
<evidence type="ECO:0000256" key="3">
    <source>
        <dbReference type="ARBA" id="ARBA00022801"/>
    </source>
</evidence>
<keyword evidence="3" id="KW-0378">Hydrolase</keyword>
<comment type="caution">
    <text evidence="5">Lacks conserved residue(s) required for the propagation of feature annotation.</text>
</comment>
<dbReference type="InterPro" id="IPR015500">
    <property type="entry name" value="Peptidase_S8_subtilisin-rel"/>
</dbReference>
<dbReference type="SUPFAM" id="SSF52743">
    <property type="entry name" value="Subtilisin-like"/>
    <property type="match status" value="1"/>
</dbReference>
<dbReference type="EMBL" id="ML996096">
    <property type="protein sequence ID" value="KAF2147602.1"/>
    <property type="molecule type" value="Genomic_DNA"/>
</dbReference>
<dbReference type="PRINTS" id="PR00723">
    <property type="entry name" value="SUBTILISIN"/>
</dbReference>
<evidence type="ECO:0000256" key="2">
    <source>
        <dbReference type="ARBA" id="ARBA00022670"/>
    </source>
</evidence>
<sequence length="306" mass="31319">MPHPGRPAPRPTPGSLKVRITDSYGLALISQREISPKRAKLYYHDPSLGAGTTAYILDSGLTLSHPEFEGRASFGYNALPTRRPDRSPIDSLGHGTHTAGLIGGKTYGVASQARLVAVKVVDAAGGADLARLLDGLQWALRDIVGKKLQGKAVVHVSPHIRSGSAWDQALAAAWAQGVSVVVPAGDSGRDGSGKMAGVARGALVVAAADGRRERLPSATYGAGLTASAPGEKVKSAFGASGTRELTGSAQAAAFVSGLVAYFKGLDAVPTGDAGATRTAIISRSLPHMVAVPKGAKVRFAFNGSGK</sequence>
<dbReference type="OrthoDB" id="206201at2759"/>
<dbReference type="Gene3D" id="3.40.50.200">
    <property type="entry name" value="Peptidase S8/S53 domain"/>
    <property type="match status" value="1"/>
</dbReference>
<evidence type="ECO:0000256" key="4">
    <source>
        <dbReference type="ARBA" id="ARBA00022825"/>
    </source>
</evidence>
<dbReference type="InterPro" id="IPR050131">
    <property type="entry name" value="Peptidase_S8_subtilisin-like"/>
</dbReference>
<name>A0A9P4ITM0_9PEZI</name>
<organism evidence="7 8">
    <name type="scientific">Myriangium duriaei CBS 260.36</name>
    <dbReference type="NCBI Taxonomy" id="1168546"/>
    <lineage>
        <taxon>Eukaryota</taxon>
        <taxon>Fungi</taxon>
        <taxon>Dikarya</taxon>
        <taxon>Ascomycota</taxon>
        <taxon>Pezizomycotina</taxon>
        <taxon>Dothideomycetes</taxon>
        <taxon>Dothideomycetidae</taxon>
        <taxon>Myriangiales</taxon>
        <taxon>Myriangiaceae</taxon>
        <taxon>Myriangium</taxon>
    </lineage>
</organism>
<dbReference type="GO" id="GO:0006508">
    <property type="term" value="P:proteolysis"/>
    <property type="evidence" value="ECO:0007669"/>
    <property type="project" value="UniProtKB-KW"/>
</dbReference>
<comment type="similarity">
    <text evidence="1 5">Belongs to the peptidase S8 family.</text>
</comment>
<gene>
    <name evidence="7" type="ORF">K461DRAFT_283495</name>
</gene>
<reference evidence="7" key="1">
    <citation type="journal article" date="2020" name="Stud. Mycol.">
        <title>101 Dothideomycetes genomes: a test case for predicting lifestyles and emergence of pathogens.</title>
        <authorList>
            <person name="Haridas S."/>
            <person name="Albert R."/>
            <person name="Binder M."/>
            <person name="Bloem J."/>
            <person name="Labutti K."/>
            <person name="Salamov A."/>
            <person name="Andreopoulos B."/>
            <person name="Baker S."/>
            <person name="Barry K."/>
            <person name="Bills G."/>
            <person name="Bluhm B."/>
            <person name="Cannon C."/>
            <person name="Castanera R."/>
            <person name="Culley D."/>
            <person name="Daum C."/>
            <person name="Ezra D."/>
            <person name="Gonzalez J."/>
            <person name="Henrissat B."/>
            <person name="Kuo A."/>
            <person name="Liang C."/>
            <person name="Lipzen A."/>
            <person name="Lutzoni F."/>
            <person name="Magnuson J."/>
            <person name="Mondo S."/>
            <person name="Nolan M."/>
            <person name="Ohm R."/>
            <person name="Pangilinan J."/>
            <person name="Park H.-J."/>
            <person name="Ramirez L."/>
            <person name="Alfaro M."/>
            <person name="Sun H."/>
            <person name="Tritt A."/>
            <person name="Yoshinaga Y."/>
            <person name="Zwiers L.-H."/>
            <person name="Turgeon B."/>
            <person name="Goodwin S."/>
            <person name="Spatafora J."/>
            <person name="Crous P."/>
            <person name="Grigoriev I."/>
        </authorList>
    </citation>
    <scope>NUCLEOTIDE SEQUENCE</scope>
    <source>
        <strain evidence="7">CBS 260.36</strain>
    </source>
</reference>